<dbReference type="InterPro" id="IPR011855">
    <property type="entry name" value="Phgtail_TP901_1"/>
</dbReference>
<sequence>MATPVDSMRGKQLLVQIGDGADPEVFTADCLINTDRGLRLTSDTTSETISYCDEPDSPAWTEIDKNGLTATITGSGKLHTTSVEDWFDWFTGNDAKNCRVLLNGVSAGKGGGHWQGAFKLTEWEITGPEREKVTSSVTLVSHGPVTWVPAV</sequence>
<name>A0ABV7KJ74_9HYPH</name>
<gene>
    <name evidence="1" type="ORF">ACFOHJ_23555</name>
</gene>
<keyword evidence="2" id="KW-1185">Reference proteome</keyword>
<dbReference type="Proteomes" id="UP001595583">
    <property type="component" value="Unassembled WGS sequence"/>
</dbReference>
<reference evidence="2" key="1">
    <citation type="journal article" date="2019" name="Int. J. Syst. Evol. Microbiol.">
        <title>The Global Catalogue of Microorganisms (GCM) 10K type strain sequencing project: providing services to taxonomists for standard genome sequencing and annotation.</title>
        <authorList>
            <consortium name="The Broad Institute Genomics Platform"/>
            <consortium name="The Broad Institute Genome Sequencing Center for Infectious Disease"/>
            <person name="Wu L."/>
            <person name="Ma J."/>
        </authorList>
    </citation>
    <scope>NUCLEOTIDE SEQUENCE [LARGE SCALE GENOMIC DNA]</scope>
    <source>
        <strain evidence="2">KCTC 52165</strain>
    </source>
</reference>
<accession>A0ABV7KJ74</accession>
<protein>
    <submittedName>
        <fullName evidence="1">Phage tail tube protein</fullName>
    </submittedName>
</protein>
<dbReference type="Pfam" id="PF06199">
    <property type="entry name" value="Phage_tail_2"/>
    <property type="match status" value="1"/>
</dbReference>
<comment type="caution">
    <text evidence="1">The sequence shown here is derived from an EMBL/GenBank/DDBJ whole genome shotgun (WGS) entry which is preliminary data.</text>
</comment>
<dbReference type="RefSeq" id="WP_378225389.1">
    <property type="nucleotide sequence ID" value="NZ_JBHRTK010000032.1"/>
</dbReference>
<evidence type="ECO:0000313" key="1">
    <source>
        <dbReference type="EMBL" id="MFC3209201.1"/>
    </source>
</evidence>
<organism evidence="1 2">
    <name type="scientific">Aquamicrobium soli</name>
    <dbReference type="NCBI Taxonomy" id="1811518"/>
    <lineage>
        <taxon>Bacteria</taxon>
        <taxon>Pseudomonadati</taxon>
        <taxon>Pseudomonadota</taxon>
        <taxon>Alphaproteobacteria</taxon>
        <taxon>Hyphomicrobiales</taxon>
        <taxon>Phyllobacteriaceae</taxon>
        <taxon>Aquamicrobium</taxon>
    </lineage>
</organism>
<dbReference type="EMBL" id="JBHRTK010000032">
    <property type="protein sequence ID" value="MFC3209201.1"/>
    <property type="molecule type" value="Genomic_DNA"/>
</dbReference>
<evidence type="ECO:0000313" key="2">
    <source>
        <dbReference type="Proteomes" id="UP001595583"/>
    </source>
</evidence>
<proteinExistence type="predicted"/>